<dbReference type="Proteomes" id="UP000015103">
    <property type="component" value="Unassembled WGS sequence"/>
</dbReference>
<name>T1HHA4_RHOPR</name>
<dbReference type="EMBL" id="ACPB03018863">
    <property type="status" value="NOT_ANNOTATED_CDS"/>
    <property type="molecule type" value="Genomic_DNA"/>
</dbReference>
<evidence type="ECO:0000313" key="2">
    <source>
        <dbReference type="Proteomes" id="UP000015103"/>
    </source>
</evidence>
<dbReference type="HOGENOM" id="CLU_2561115_0_0_1"/>
<dbReference type="VEuPathDB" id="VectorBase:RPRC003427"/>
<dbReference type="EnsemblMetazoa" id="RPRC003427-RA">
    <property type="protein sequence ID" value="RPRC003427-PA"/>
    <property type="gene ID" value="RPRC003427"/>
</dbReference>
<dbReference type="AlphaFoldDB" id="T1HHA4"/>
<organism evidence="1 2">
    <name type="scientific">Rhodnius prolixus</name>
    <name type="common">Triatomid bug</name>
    <dbReference type="NCBI Taxonomy" id="13249"/>
    <lineage>
        <taxon>Eukaryota</taxon>
        <taxon>Metazoa</taxon>
        <taxon>Ecdysozoa</taxon>
        <taxon>Arthropoda</taxon>
        <taxon>Hexapoda</taxon>
        <taxon>Insecta</taxon>
        <taxon>Pterygota</taxon>
        <taxon>Neoptera</taxon>
        <taxon>Paraneoptera</taxon>
        <taxon>Hemiptera</taxon>
        <taxon>Heteroptera</taxon>
        <taxon>Panheteroptera</taxon>
        <taxon>Cimicomorpha</taxon>
        <taxon>Reduviidae</taxon>
        <taxon>Triatominae</taxon>
        <taxon>Rhodnius</taxon>
    </lineage>
</organism>
<accession>T1HHA4</accession>
<sequence>MKKLLAMWAEGSYLIVLTALIRSYSSEFYLFDPIKEAIHVNQVVKEEVKNRLRDQEVPARTIGDNMFKQYKTIKRTKRMQWG</sequence>
<keyword evidence="2" id="KW-1185">Reference proteome</keyword>
<proteinExistence type="predicted"/>
<reference evidence="1" key="1">
    <citation type="submission" date="2015-05" db="UniProtKB">
        <authorList>
            <consortium name="EnsemblMetazoa"/>
        </authorList>
    </citation>
    <scope>IDENTIFICATION</scope>
</reference>
<evidence type="ECO:0000313" key="1">
    <source>
        <dbReference type="EnsemblMetazoa" id="RPRC003427-PA"/>
    </source>
</evidence>
<protein>
    <submittedName>
        <fullName evidence="1">Uncharacterized protein</fullName>
    </submittedName>
</protein>
<dbReference type="InParanoid" id="T1HHA4"/>